<accession>A0ABT1EKT8</accession>
<dbReference type="Proteomes" id="UP001523565">
    <property type="component" value="Unassembled WGS sequence"/>
</dbReference>
<dbReference type="PANTHER" id="PTHR46847:SF3">
    <property type="entry name" value="GALACTOFURANOSE-BINDING PROTEIN YTFQ"/>
    <property type="match status" value="1"/>
</dbReference>
<dbReference type="RefSeq" id="WP_262070200.1">
    <property type="nucleotide sequence ID" value="NZ_JAMXOC010000028.1"/>
</dbReference>
<keyword evidence="3" id="KW-0732">Signal</keyword>
<evidence type="ECO:0000259" key="4">
    <source>
        <dbReference type="Pfam" id="PF13407"/>
    </source>
</evidence>
<keyword evidence="6" id="KW-1185">Reference proteome</keyword>
<evidence type="ECO:0000256" key="1">
    <source>
        <dbReference type="ARBA" id="ARBA00004196"/>
    </source>
</evidence>
<reference evidence="5 6" key="1">
    <citation type="journal article" date="2022" name="Genome Biol. Evol.">
        <title>Host diet, physiology and behaviors set the stage for Lachnospiraceae cladogenesis.</title>
        <authorList>
            <person name="Vera-Ponce De Leon A."/>
            <person name="Schneider M."/>
            <person name="Jahnes B.C."/>
            <person name="Sadowski V."/>
            <person name="Camuy-Velez L.A."/>
            <person name="Duan J."/>
            <person name="Sabree Z.L."/>
        </authorList>
    </citation>
    <scope>NUCLEOTIDE SEQUENCE [LARGE SCALE GENOMIC DNA]</scope>
    <source>
        <strain evidence="5 6">PAL227</strain>
    </source>
</reference>
<dbReference type="InterPro" id="IPR028082">
    <property type="entry name" value="Peripla_BP_I"/>
</dbReference>
<dbReference type="PANTHER" id="PTHR46847">
    <property type="entry name" value="D-ALLOSE-BINDING PERIPLASMIC PROTEIN-RELATED"/>
    <property type="match status" value="1"/>
</dbReference>
<evidence type="ECO:0000313" key="5">
    <source>
        <dbReference type="EMBL" id="MCP1111323.1"/>
    </source>
</evidence>
<sequence>MKKRIFAVIFIIVALAAGFYFSREAAGETKKKQYLFGATYMTMNNPYFPALNESIKEVIEGNGDILITRNPLQDQDKQNEQIADMIEEGIDLLFLNPVNLRGVKPAIKLCQENDIPIIVVDTNTKGKGALIYHMNVVSCGLPAAFCACRHKWKRRSLALCLEV</sequence>
<comment type="similarity">
    <text evidence="2">Belongs to the bacterial solute-binding protein 2 family.</text>
</comment>
<feature type="domain" description="Periplasmic binding protein" evidence="4">
    <location>
        <begin position="40"/>
        <end position="129"/>
    </location>
</feature>
<dbReference type="Pfam" id="PF13407">
    <property type="entry name" value="Peripla_BP_4"/>
    <property type="match status" value="1"/>
</dbReference>
<dbReference type="Gene3D" id="3.40.50.2300">
    <property type="match status" value="1"/>
</dbReference>
<evidence type="ECO:0000256" key="2">
    <source>
        <dbReference type="ARBA" id="ARBA00007639"/>
    </source>
</evidence>
<comment type="caution">
    <text evidence="5">The sequence shown here is derived from an EMBL/GenBank/DDBJ whole genome shotgun (WGS) entry which is preliminary data.</text>
</comment>
<name>A0ABT1EKT8_9FIRM</name>
<dbReference type="SUPFAM" id="SSF53822">
    <property type="entry name" value="Periplasmic binding protein-like I"/>
    <property type="match status" value="1"/>
</dbReference>
<evidence type="ECO:0000256" key="3">
    <source>
        <dbReference type="ARBA" id="ARBA00022729"/>
    </source>
</evidence>
<comment type="subcellular location">
    <subcellularLocation>
        <location evidence="1">Cell envelope</location>
    </subcellularLocation>
</comment>
<gene>
    <name evidence="5" type="ORF">NK118_13790</name>
</gene>
<evidence type="ECO:0000313" key="6">
    <source>
        <dbReference type="Proteomes" id="UP001523565"/>
    </source>
</evidence>
<organism evidence="5 6">
    <name type="scientific">Ohessyouella blattaphilus</name>
    <dbReference type="NCBI Taxonomy" id="2949333"/>
    <lineage>
        <taxon>Bacteria</taxon>
        <taxon>Bacillati</taxon>
        <taxon>Bacillota</taxon>
        <taxon>Clostridia</taxon>
        <taxon>Lachnospirales</taxon>
        <taxon>Lachnospiraceae</taxon>
        <taxon>Ohessyouella</taxon>
    </lineage>
</organism>
<protein>
    <submittedName>
        <fullName evidence="5">Substrate-binding domain-containing protein</fullName>
    </submittedName>
</protein>
<proteinExistence type="inferred from homology"/>
<dbReference type="EMBL" id="JAMZFV010000028">
    <property type="protein sequence ID" value="MCP1111323.1"/>
    <property type="molecule type" value="Genomic_DNA"/>
</dbReference>
<dbReference type="InterPro" id="IPR025997">
    <property type="entry name" value="SBP_2_dom"/>
</dbReference>